<name>A0ABV3QAS0_9GAMM</name>
<keyword evidence="9" id="KW-1185">Reference proteome</keyword>
<comment type="caution">
    <text evidence="8">The sequence shown here is derived from an EMBL/GenBank/DDBJ whole genome shotgun (WGS) entry which is preliminary data.</text>
</comment>
<dbReference type="NCBIfam" id="TIGR02601">
    <property type="entry name" value="autotrns_rpt"/>
    <property type="match status" value="1"/>
</dbReference>
<dbReference type="RefSeq" id="WP_367853001.1">
    <property type="nucleotide sequence ID" value="NZ_JBFOHK010000001.1"/>
</dbReference>
<sequence>MKPHGESAARGLRCCRLAGAVGLALSLTACGGGGGGNVKPTPTAPASSSTAPPTPPSDAQLSITNTYLAHDQGYTGAGVTIGVVDSGIMSSNPTVAGRVQKELIYVDPTQNNTSIQDVVGHGTWVSEIAAGTPFGKFAGGIAPGADLVSARIISDNAPDDNGSTAPSQVTTTDAQFFGQVNTDLINAGVKVMNNSWGGITWDTTNTTINQAFDQAYSPFVNQQGGLVVFAAGNDSGANPSTIATLPNVAPDLAKGWLVAVAVNSNNPTQLEGYSNKCGAAMNYCLAAPGDVIVLDKNTTASTTNPSYYIVEGTSFAAPQVSGAAALVWQAYPYFSNDLVRQTLLGTADPLGGSQPNPTYGYGELDVGRAVNGPMQFNWGDVTVSFSGSSNWNNPISGAGGLIKQGTGTLNLTQPSTYTGLTQVQGGTLSAKSLAGAVTVASGGTLAVPAGSNLAVGGNYVQAAGGTLAVSLGSTLNVAGTASIAGNVLVTGTNAGYTMNSHTTVLTAQQGLTGTFASPVQQTSNVLVTATFGYDANSAWLNVSKVSVSAVQGTSYSVASYAAAQRVDAAFGQIDAQLAGAAASGSPVASSFVAGAATLQQTATLANLQQSLESLSGQLHAASAAMTFEAIDAGTRALTSHFDQLLSAPQQPIGAWVQSLGYQGTMSRSGYSNVAYDLNGWMVGQDFRVDGSGVAGFALSGTRGLGRLTESADQGYSRAVEGMLYGGTMRGNWYAMGRFGFGDYQETMQRQVQLGGQFTGVGSDDSGRYGVAYGESGYRMMLGDTRVTPYASLEYAQIQRNGFDETGGDGFGLKADALTTARWQAGVGLRASRNWQLGRAGNLSLQGQLAWQQSFGLRGEVFDASFTGVNQWAPLGGIGLARYGGLAGATLNWSMNPHSSLALDCEQYFGQGQQATMAMLNYRWTF</sequence>
<dbReference type="PROSITE" id="PS00138">
    <property type="entry name" value="SUBTILASE_SER"/>
    <property type="match status" value="1"/>
</dbReference>
<evidence type="ECO:0000256" key="4">
    <source>
        <dbReference type="ARBA" id="ARBA00022801"/>
    </source>
</evidence>
<dbReference type="InterPro" id="IPR036709">
    <property type="entry name" value="Autotransporte_beta_dom_sf"/>
</dbReference>
<comment type="similarity">
    <text evidence="1 6">Belongs to the peptidase S8 family.</text>
</comment>
<dbReference type="PROSITE" id="PS51208">
    <property type="entry name" value="AUTOTRANSPORTER"/>
    <property type="match status" value="1"/>
</dbReference>
<gene>
    <name evidence="8" type="ORF">ABQJ54_04165</name>
</gene>
<dbReference type="Proteomes" id="UP001556220">
    <property type="component" value="Unassembled WGS sequence"/>
</dbReference>
<accession>A0ABV3QAS0</accession>
<dbReference type="EMBL" id="JBFOHK010000001">
    <property type="protein sequence ID" value="MEW9570933.1"/>
    <property type="molecule type" value="Genomic_DNA"/>
</dbReference>
<feature type="active site" description="Charge relay system" evidence="6">
    <location>
        <position position="121"/>
    </location>
</feature>
<dbReference type="InterPro" id="IPR000209">
    <property type="entry name" value="Peptidase_S8/S53_dom"/>
</dbReference>
<dbReference type="SUPFAM" id="SSF52743">
    <property type="entry name" value="Subtilisin-like"/>
    <property type="match status" value="1"/>
</dbReference>
<dbReference type="InterPro" id="IPR034061">
    <property type="entry name" value="Peptidases_S8_Autotransporter"/>
</dbReference>
<evidence type="ECO:0000259" key="7">
    <source>
        <dbReference type="PROSITE" id="PS51208"/>
    </source>
</evidence>
<evidence type="ECO:0000256" key="2">
    <source>
        <dbReference type="ARBA" id="ARBA00022670"/>
    </source>
</evidence>
<evidence type="ECO:0000256" key="5">
    <source>
        <dbReference type="ARBA" id="ARBA00022825"/>
    </source>
</evidence>
<dbReference type="InterPro" id="IPR023827">
    <property type="entry name" value="Peptidase_S8_Asp-AS"/>
</dbReference>
<evidence type="ECO:0000256" key="1">
    <source>
        <dbReference type="ARBA" id="ARBA00011073"/>
    </source>
</evidence>
<dbReference type="InterPro" id="IPR015500">
    <property type="entry name" value="Peptidase_S8_subtilisin-rel"/>
</dbReference>
<dbReference type="Pfam" id="PF03797">
    <property type="entry name" value="Autotransporter"/>
    <property type="match status" value="1"/>
</dbReference>
<dbReference type="Pfam" id="PF00082">
    <property type="entry name" value="Peptidase_S8"/>
    <property type="match status" value="1"/>
</dbReference>
<feature type="active site" description="Charge relay system" evidence="6">
    <location>
        <position position="314"/>
    </location>
</feature>
<dbReference type="PRINTS" id="PR00723">
    <property type="entry name" value="SUBTILISIN"/>
</dbReference>
<dbReference type="Pfam" id="PF12951">
    <property type="entry name" value="PATR"/>
    <property type="match status" value="1"/>
</dbReference>
<keyword evidence="5 6" id="KW-0720">Serine protease</keyword>
<dbReference type="Gene3D" id="2.40.128.130">
    <property type="entry name" value="Autotransporter beta-domain"/>
    <property type="match status" value="1"/>
</dbReference>
<organism evidence="8 9">
    <name type="scientific">Rhodanobacter lycopersici</name>
    <dbReference type="NCBI Taxonomy" id="3162487"/>
    <lineage>
        <taxon>Bacteria</taxon>
        <taxon>Pseudomonadati</taxon>
        <taxon>Pseudomonadota</taxon>
        <taxon>Gammaproteobacteria</taxon>
        <taxon>Lysobacterales</taxon>
        <taxon>Rhodanobacteraceae</taxon>
        <taxon>Rhodanobacter</taxon>
    </lineage>
</organism>
<evidence type="ECO:0000256" key="6">
    <source>
        <dbReference type="PROSITE-ProRule" id="PRU01240"/>
    </source>
</evidence>
<dbReference type="InterPro" id="IPR013425">
    <property type="entry name" value="Autotrns_rpt"/>
</dbReference>
<reference evidence="8 9" key="1">
    <citation type="submission" date="2024-06" db="EMBL/GenBank/DDBJ databases">
        <authorList>
            <person name="Woo H."/>
        </authorList>
    </citation>
    <scope>NUCLEOTIDE SEQUENCE [LARGE SCALE GENOMIC DNA]</scope>
    <source>
        <strain evidence="8 9">Si-c</strain>
    </source>
</reference>
<dbReference type="PROSITE" id="PS51892">
    <property type="entry name" value="SUBTILASE"/>
    <property type="match status" value="1"/>
</dbReference>
<dbReference type="InterPro" id="IPR050131">
    <property type="entry name" value="Peptidase_S8_subtilisin-like"/>
</dbReference>
<evidence type="ECO:0000313" key="9">
    <source>
        <dbReference type="Proteomes" id="UP001556220"/>
    </source>
</evidence>
<keyword evidence="2 6" id="KW-0645">Protease</keyword>
<dbReference type="NCBIfam" id="TIGR01414">
    <property type="entry name" value="autotrans_barl"/>
    <property type="match status" value="1"/>
</dbReference>
<dbReference type="InterPro" id="IPR006315">
    <property type="entry name" value="OM_autotransptr_brl_dom"/>
</dbReference>
<protein>
    <submittedName>
        <fullName evidence="8">S8 family serine peptidase</fullName>
    </submittedName>
</protein>
<dbReference type="SMART" id="SM00869">
    <property type="entry name" value="Autotransporter"/>
    <property type="match status" value="1"/>
</dbReference>
<keyword evidence="4 6" id="KW-0378">Hydrolase</keyword>
<proteinExistence type="inferred from homology"/>
<dbReference type="InterPro" id="IPR005546">
    <property type="entry name" value="Autotransporte_beta"/>
</dbReference>
<dbReference type="PANTHER" id="PTHR43806">
    <property type="entry name" value="PEPTIDASE S8"/>
    <property type="match status" value="1"/>
</dbReference>
<feature type="active site" description="Charge relay system" evidence="6">
    <location>
        <position position="85"/>
    </location>
</feature>
<dbReference type="InterPro" id="IPR036852">
    <property type="entry name" value="Peptidase_S8/S53_dom_sf"/>
</dbReference>
<dbReference type="PROSITE" id="PS51257">
    <property type="entry name" value="PROKAR_LIPOPROTEIN"/>
    <property type="match status" value="1"/>
</dbReference>
<feature type="domain" description="Autotransporter" evidence="7">
    <location>
        <begin position="647"/>
        <end position="925"/>
    </location>
</feature>
<dbReference type="InterPro" id="IPR023828">
    <property type="entry name" value="Peptidase_S8_Ser-AS"/>
</dbReference>
<dbReference type="Gene3D" id="3.40.50.200">
    <property type="entry name" value="Peptidase S8/S53 domain"/>
    <property type="match status" value="1"/>
</dbReference>
<dbReference type="CDD" id="cd04848">
    <property type="entry name" value="Peptidases_S8_Autotransporter_serine_protease_like"/>
    <property type="match status" value="1"/>
</dbReference>
<dbReference type="PROSITE" id="PS00136">
    <property type="entry name" value="SUBTILASE_ASP"/>
    <property type="match status" value="1"/>
</dbReference>
<evidence type="ECO:0000256" key="3">
    <source>
        <dbReference type="ARBA" id="ARBA00022729"/>
    </source>
</evidence>
<dbReference type="PANTHER" id="PTHR43806:SF11">
    <property type="entry name" value="CEREVISIN-RELATED"/>
    <property type="match status" value="1"/>
</dbReference>
<dbReference type="SUPFAM" id="SSF103515">
    <property type="entry name" value="Autotransporter"/>
    <property type="match status" value="1"/>
</dbReference>
<keyword evidence="3" id="KW-0732">Signal</keyword>
<evidence type="ECO:0000313" key="8">
    <source>
        <dbReference type="EMBL" id="MEW9570933.1"/>
    </source>
</evidence>